<keyword evidence="1" id="KW-0812">Transmembrane</keyword>
<accession>A0ABS1T4S1</accession>
<protein>
    <submittedName>
        <fullName evidence="2">DUF1523 domain-containing protein</fullName>
    </submittedName>
</protein>
<sequence>MLRNNFYRYKHNNFMRYKLLLILIAIVAGISIILLFPHLIRNTYNVTVTNKQIINQNNVSYYYIYTETEDGELRVFEDANNFTELKFNSGDLYWAMGINRKYEIKVYGINMPIFSHYQNIVKVKGIVK</sequence>
<keyword evidence="1" id="KW-0472">Membrane</keyword>
<evidence type="ECO:0000313" key="3">
    <source>
        <dbReference type="Proteomes" id="UP000632377"/>
    </source>
</evidence>
<feature type="transmembrane region" description="Helical" evidence="1">
    <location>
        <begin position="20"/>
        <end position="40"/>
    </location>
</feature>
<evidence type="ECO:0000313" key="2">
    <source>
        <dbReference type="EMBL" id="MBL4934333.1"/>
    </source>
</evidence>
<evidence type="ECO:0000256" key="1">
    <source>
        <dbReference type="SAM" id="Phobius"/>
    </source>
</evidence>
<dbReference type="Proteomes" id="UP000632377">
    <property type="component" value="Unassembled WGS sequence"/>
</dbReference>
<organism evidence="2 3">
    <name type="scientific">Clostridium rhizosphaerae</name>
    <dbReference type="NCBI Taxonomy" id="2803861"/>
    <lineage>
        <taxon>Bacteria</taxon>
        <taxon>Bacillati</taxon>
        <taxon>Bacillota</taxon>
        <taxon>Clostridia</taxon>
        <taxon>Eubacteriales</taxon>
        <taxon>Clostridiaceae</taxon>
        <taxon>Clostridium</taxon>
    </lineage>
</organism>
<keyword evidence="1" id="KW-1133">Transmembrane helix</keyword>
<reference evidence="2 3" key="1">
    <citation type="submission" date="2021-01" db="EMBL/GenBank/DDBJ databases">
        <title>Genome public.</title>
        <authorList>
            <person name="Liu C."/>
            <person name="Sun Q."/>
        </authorList>
    </citation>
    <scope>NUCLEOTIDE SEQUENCE [LARGE SCALE GENOMIC DNA]</scope>
    <source>
        <strain evidence="2 3">YIM B02515</strain>
    </source>
</reference>
<name>A0ABS1T4S1_9CLOT</name>
<gene>
    <name evidence="2" type="ORF">JK636_01025</name>
</gene>
<dbReference type="RefSeq" id="WP_202746975.1">
    <property type="nucleotide sequence ID" value="NZ_JAESWC010000001.1"/>
</dbReference>
<comment type="caution">
    <text evidence="2">The sequence shown here is derived from an EMBL/GenBank/DDBJ whole genome shotgun (WGS) entry which is preliminary data.</text>
</comment>
<keyword evidence="3" id="KW-1185">Reference proteome</keyword>
<dbReference type="EMBL" id="JAESWC010000001">
    <property type="protein sequence ID" value="MBL4934333.1"/>
    <property type="molecule type" value="Genomic_DNA"/>
</dbReference>
<proteinExistence type="predicted"/>